<sequence length="331" mass="37824">MMYGFVFTNIGWVKKNSCTCPVGLGSACSHIAALLFKFEAAVHRRLNREDASISSWNTSKRSVNAAPLSAMNFSKNKKRGQLPSINELVLKKKGIRASTMFKLNGNYSYIDPSFCISVSDFNTLRQSNPKSVMFTSLDSNSHHKSSDTESGSEDEMNCLPEPITSLFDPTCKDLSQFKLLKHSKQLYEDFSQTYFEKQYNQLTKVTYQQNLSSAWQVHRAERITASIFFNVFHTNKFVLSESLIQEIMQYKKDFYSKFTQYGKKMENCAKNTFYEVQLKKRSNFSFINSGFYVMADMPFFGASPDGIFTCSCHGKGVLEIKCPYNYKNGFL</sequence>
<organism evidence="4 5">
    <name type="scientific">Hydra vulgaris</name>
    <name type="common">Hydra</name>
    <name type="synonym">Hydra attenuata</name>
    <dbReference type="NCBI Taxonomy" id="6087"/>
    <lineage>
        <taxon>Eukaryota</taxon>
        <taxon>Metazoa</taxon>
        <taxon>Cnidaria</taxon>
        <taxon>Hydrozoa</taxon>
        <taxon>Hydroidolina</taxon>
        <taxon>Anthoathecata</taxon>
        <taxon>Aplanulata</taxon>
        <taxon>Hydridae</taxon>
        <taxon>Hydra</taxon>
    </lineage>
</organism>
<dbReference type="Pfam" id="PF04434">
    <property type="entry name" value="SWIM"/>
    <property type="match status" value="1"/>
</dbReference>
<dbReference type="InterPro" id="IPR007527">
    <property type="entry name" value="Znf_SWIM"/>
</dbReference>
<keyword evidence="1" id="KW-0863">Zinc-finger</keyword>
<dbReference type="Proteomes" id="UP001652625">
    <property type="component" value="Chromosome 15"/>
</dbReference>
<name>A0ABM4DNH3_HYDVU</name>
<accession>A0ABM4DNH3</accession>
<keyword evidence="1" id="KW-0479">Metal-binding</keyword>
<dbReference type="PANTHER" id="PTHR47526">
    <property type="entry name" value="ATP-DEPENDENT DNA HELICASE"/>
    <property type="match status" value="1"/>
</dbReference>
<dbReference type="InterPro" id="IPR011604">
    <property type="entry name" value="PDDEXK-like_dom_sf"/>
</dbReference>
<dbReference type="RefSeq" id="XP_065676124.1">
    <property type="nucleotide sequence ID" value="XM_065820052.1"/>
</dbReference>
<evidence type="ECO:0000256" key="1">
    <source>
        <dbReference type="PROSITE-ProRule" id="PRU00325"/>
    </source>
</evidence>
<evidence type="ECO:0000259" key="3">
    <source>
        <dbReference type="PROSITE" id="PS50966"/>
    </source>
</evidence>
<feature type="domain" description="SWIM-type" evidence="3">
    <location>
        <begin position="3"/>
        <end position="39"/>
    </location>
</feature>
<dbReference type="Pfam" id="PF09588">
    <property type="entry name" value="YqaJ"/>
    <property type="match status" value="1"/>
</dbReference>
<dbReference type="Gene3D" id="3.90.320.10">
    <property type="match status" value="1"/>
</dbReference>
<protein>
    <submittedName>
        <fullName evidence="5">Uncharacterized protein LOC136092252</fullName>
    </submittedName>
</protein>
<dbReference type="InterPro" id="IPR019080">
    <property type="entry name" value="YqaJ_viral_recombinase"/>
</dbReference>
<reference evidence="5" key="1">
    <citation type="submission" date="2025-08" db="UniProtKB">
        <authorList>
            <consortium name="RefSeq"/>
        </authorList>
    </citation>
    <scope>IDENTIFICATION</scope>
</reference>
<dbReference type="PANTHER" id="PTHR47526:SF3">
    <property type="entry name" value="PHD-TYPE DOMAIN-CONTAINING PROTEIN"/>
    <property type="match status" value="1"/>
</dbReference>
<dbReference type="InterPro" id="IPR011335">
    <property type="entry name" value="Restrct_endonuc-II-like"/>
</dbReference>
<gene>
    <name evidence="5" type="primary">LOC136092252</name>
</gene>
<keyword evidence="4" id="KW-1185">Reference proteome</keyword>
<evidence type="ECO:0000313" key="4">
    <source>
        <dbReference type="Proteomes" id="UP001652625"/>
    </source>
</evidence>
<feature type="region of interest" description="Disordered" evidence="2">
    <location>
        <begin position="135"/>
        <end position="155"/>
    </location>
</feature>
<proteinExistence type="predicted"/>
<evidence type="ECO:0000313" key="5">
    <source>
        <dbReference type="RefSeq" id="XP_065676124.1"/>
    </source>
</evidence>
<dbReference type="PROSITE" id="PS50966">
    <property type="entry name" value="ZF_SWIM"/>
    <property type="match status" value="1"/>
</dbReference>
<dbReference type="SUPFAM" id="SSF52980">
    <property type="entry name" value="Restriction endonuclease-like"/>
    <property type="match status" value="1"/>
</dbReference>
<dbReference type="CDD" id="cd22343">
    <property type="entry name" value="PDDEXK_lambda_exonuclease-like"/>
    <property type="match status" value="1"/>
</dbReference>
<evidence type="ECO:0000256" key="2">
    <source>
        <dbReference type="SAM" id="MobiDB-lite"/>
    </source>
</evidence>
<dbReference type="GeneID" id="136092252"/>
<keyword evidence="1" id="KW-0862">Zinc</keyword>